<dbReference type="SMART" id="SM01227">
    <property type="entry name" value="GCK"/>
    <property type="match status" value="1"/>
</dbReference>
<evidence type="ECO:0000313" key="2">
    <source>
        <dbReference type="EMBL" id="KAL3757789.1"/>
    </source>
</evidence>
<proteinExistence type="predicted"/>
<protein>
    <recommendedName>
        <fullName evidence="1">GCK domain-containing protein</fullName>
    </recommendedName>
</protein>
<keyword evidence="3" id="KW-1185">Reference proteome</keyword>
<dbReference type="PANTHER" id="PTHR34357:SF2">
    <property type="entry name" value="F26F24.3-RELATED"/>
    <property type="match status" value="1"/>
</dbReference>
<dbReference type="PANTHER" id="PTHR34357">
    <property type="entry name" value="F7A19.14 PROTEIN-RELATED"/>
    <property type="match status" value="1"/>
</dbReference>
<feature type="domain" description="GCK" evidence="1">
    <location>
        <begin position="9"/>
        <end position="87"/>
    </location>
</feature>
<name>A0ABD3M1B5_9STRA</name>
<evidence type="ECO:0000259" key="1">
    <source>
        <dbReference type="SMART" id="SM01227"/>
    </source>
</evidence>
<evidence type="ECO:0000313" key="3">
    <source>
        <dbReference type="Proteomes" id="UP001530293"/>
    </source>
</evidence>
<organism evidence="2 3">
    <name type="scientific">Discostella pseudostelligera</name>
    <dbReference type="NCBI Taxonomy" id="259834"/>
    <lineage>
        <taxon>Eukaryota</taxon>
        <taxon>Sar</taxon>
        <taxon>Stramenopiles</taxon>
        <taxon>Ochrophyta</taxon>
        <taxon>Bacillariophyta</taxon>
        <taxon>Coscinodiscophyceae</taxon>
        <taxon>Thalassiosirophycidae</taxon>
        <taxon>Stephanodiscales</taxon>
        <taxon>Stephanodiscaceae</taxon>
        <taxon>Discostella</taxon>
    </lineage>
</organism>
<gene>
    <name evidence="2" type="ORF">ACHAWU_000430</name>
</gene>
<comment type="caution">
    <text evidence="2">The sequence shown here is derived from an EMBL/GenBank/DDBJ whole genome shotgun (WGS) entry which is preliminary data.</text>
</comment>
<accession>A0ABD3M1B5</accession>
<dbReference type="EMBL" id="JALLBG020000254">
    <property type="protein sequence ID" value="KAL3757789.1"/>
    <property type="molecule type" value="Genomic_DNA"/>
</dbReference>
<dbReference type="Gene3D" id="1.10.287.2900">
    <property type="match status" value="1"/>
</dbReference>
<dbReference type="AlphaFoldDB" id="A0ABD3M1B5"/>
<reference evidence="2 3" key="1">
    <citation type="submission" date="2024-10" db="EMBL/GenBank/DDBJ databases">
        <title>Updated reference genomes for cyclostephanoid diatoms.</title>
        <authorList>
            <person name="Roberts W.R."/>
            <person name="Alverson A.J."/>
        </authorList>
    </citation>
    <scope>NUCLEOTIDE SEQUENCE [LARGE SCALE GENOMIC DNA]</scope>
    <source>
        <strain evidence="2 3">AJA232-27</strain>
    </source>
</reference>
<dbReference type="InterPro" id="IPR012891">
    <property type="entry name" value="GCK_dom"/>
</dbReference>
<dbReference type="Pfam" id="PF07802">
    <property type="entry name" value="GCK"/>
    <property type="match status" value="1"/>
</dbReference>
<dbReference type="Proteomes" id="UP001530293">
    <property type="component" value="Unassembled WGS sequence"/>
</dbReference>
<sequence>MLPDIDNREDCPMCKKFSRGPCGEHFTKWLACTDANPGKNDSGEPLHLTRCSDFAEKLAVCLDEHVAYYSTNDDTDDAVDDNEDAEARDGELKDAWKKFVTEMEDAIQTGKYSLLPFPHNIQPKMEVRLSTHTGAAFFKPEHNKQPILAVYILDDSSNVIAAASREDMYMNNHPGCVIQFKILEGMKSATCRAIYDTDGEDDVVIYTRSMLVPIGASNVTKE</sequence>